<sequence>MDNGFFCSECKMIKQRCICSTKKLKENKSTGIPRDHIANLKMENPGVKNRILNNFPFEEPREGQLEIISKIDSAIEEGYKYIILEAGTGTGKSAIATTLARMYEPAYILTMTKQLQSQYANEFSYPLVKGRGNFSCKSGDLEISCDNGMCQTTPRSQKFSCDFGVTKTEGDEAHFAFEDAGGFPYYFKSLDKCSYWQQKADAANSDITLMNYDYALLELNYVRHFPKRNFMVLDEAHNIEDKLMRRLEVNLLNQSLEKDIKKTIPPQMLNFEDPEEWILFVEILHDAYKEINTKKLPKNKGDRIVSTRFRLRELLTNLEEHAENWVVDPTPGGVSFKPLKIDLYAQNMLFKHADICLFMSATILDHRLFCKWLGIDYKEAYPLKIKSNFAASSRPVYIKPVGNMSQRSIKFTAPKTLPILKKIMEHHKHEKGLIHTHNYKCQKYIMANLKDPRLMGHTYINREMKLQQFEKTDKPMVLVSPSMSEGVDLPYEKCQFQVIYKIPFPYLGDKQVNSRKKHDPKWYAYKTIMTLIQAYGRGMRAEDDFCATYILDRNIKMLFNNPLYKALVPRSFKEAIALEEEWLITDKFEEEY</sequence>
<evidence type="ECO:0000256" key="5">
    <source>
        <dbReference type="ARBA" id="ARBA00022840"/>
    </source>
</evidence>
<protein>
    <submittedName>
        <fullName evidence="11">ATP-dependent DNA helicase</fullName>
    </submittedName>
</protein>
<dbReference type="PROSITE" id="PS51193">
    <property type="entry name" value="HELICASE_ATP_BIND_2"/>
    <property type="match status" value="1"/>
</dbReference>
<dbReference type="GO" id="GO:0003677">
    <property type="term" value="F:DNA binding"/>
    <property type="evidence" value="ECO:0007669"/>
    <property type="project" value="UniProtKB-KW"/>
</dbReference>
<keyword evidence="1" id="KW-0479">Metal-binding</keyword>
<dbReference type="EMBL" id="JAPVER010000020">
    <property type="protein sequence ID" value="MCZ3365567.1"/>
    <property type="molecule type" value="Genomic_DNA"/>
</dbReference>
<evidence type="ECO:0000256" key="8">
    <source>
        <dbReference type="ARBA" id="ARBA00023125"/>
    </source>
</evidence>
<keyword evidence="7" id="KW-0411">Iron-sulfur</keyword>
<gene>
    <name evidence="12" type="ORF">O3H35_11805</name>
    <name evidence="11" type="ORF">O3H54_06695</name>
</gene>
<dbReference type="GO" id="GO:0006139">
    <property type="term" value="P:nucleobase-containing compound metabolic process"/>
    <property type="evidence" value="ECO:0007669"/>
    <property type="project" value="InterPro"/>
</dbReference>
<dbReference type="GO" id="GO:0046872">
    <property type="term" value="F:metal ion binding"/>
    <property type="evidence" value="ECO:0007669"/>
    <property type="project" value="UniProtKB-KW"/>
</dbReference>
<comment type="caution">
    <text evidence="11">The sequence shown here is derived from an EMBL/GenBank/DDBJ whole genome shotgun (WGS) entry which is preliminary data.</text>
</comment>
<dbReference type="PANTHER" id="PTHR11472:SF34">
    <property type="entry name" value="REGULATOR OF TELOMERE ELONGATION HELICASE 1"/>
    <property type="match status" value="1"/>
</dbReference>
<dbReference type="PANTHER" id="PTHR11472">
    <property type="entry name" value="DNA REPAIR DEAD HELICASE RAD3/XP-D SUBFAMILY MEMBER"/>
    <property type="match status" value="1"/>
</dbReference>
<dbReference type="AlphaFoldDB" id="A0A9E4ZWF5"/>
<evidence type="ECO:0000313" key="12">
    <source>
        <dbReference type="EMBL" id="MCZ3373320.1"/>
    </source>
</evidence>
<evidence type="ECO:0000313" key="13">
    <source>
        <dbReference type="Proteomes" id="UP001068021"/>
    </source>
</evidence>
<proteinExistence type="predicted"/>
<keyword evidence="8" id="KW-0238">DNA-binding</keyword>
<reference evidence="11" key="1">
    <citation type="submission" date="2022-12" db="EMBL/GenBank/DDBJ databases">
        <title>Reclassification of two methanogenic archaea species isolated from the Kolyma lowland permafrost.</title>
        <authorList>
            <person name="Trubitsyn V.E."/>
            <person name="Rivkina E.M."/>
            <person name="Shcherbakova V.A."/>
        </authorList>
    </citation>
    <scope>NUCLEOTIDE SEQUENCE</scope>
    <source>
        <strain evidence="11">M2</strain>
        <strain evidence="12">MK4</strain>
    </source>
</reference>
<dbReference type="GO" id="GO:0003678">
    <property type="term" value="F:DNA helicase activity"/>
    <property type="evidence" value="ECO:0007669"/>
    <property type="project" value="InterPro"/>
</dbReference>
<dbReference type="InterPro" id="IPR010614">
    <property type="entry name" value="RAD3-like_helicase_DEAD"/>
</dbReference>
<evidence type="ECO:0000256" key="7">
    <source>
        <dbReference type="ARBA" id="ARBA00023014"/>
    </source>
</evidence>
<keyword evidence="13" id="KW-1185">Reference proteome</keyword>
<keyword evidence="6" id="KW-0408">Iron</keyword>
<dbReference type="InterPro" id="IPR045028">
    <property type="entry name" value="DinG/Rad3-like"/>
</dbReference>
<keyword evidence="3" id="KW-0378">Hydrolase</keyword>
<name>A0A9E4ZWF5_9EURY</name>
<dbReference type="GO" id="GO:0005524">
    <property type="term" value="F:ATP binding"/>
    <property type="evidence" value="ECO:0007669"/>
    <property type="project" value="UniProtKB-KW"/>
</dbReference>
<dbReference type="InterPro" id="IPR014013">
    <property type="entry name" value="Helic_SF1/SF2_ATP-bd_DinG/Rad3"/>
</dbReference>
<dbReference type="GO" id="GO:0016818">
    <property type="term" value="F:hydrolase activity, acting on acid anhydrides, in phosphorus-containing anhydrides"/>
    <property type="evidence" value="ECO:0007669"/>
    <property type="project" value="InterPro"/>
</dbReference>
<keyword evidence="2" id="KW-0547">Nucleotide-binding</keyword>
<dbReference type="InterPro" id="IPR006555">
    <property type="entry name" value="ATP-dep_Helicase_C"/>
</dbReference>
<keyword evidence="9" id="KW-0413">Isomerase</keyword>
<evidence type="ECO:0000256" key="1">
    <source>
        <dbReference type="ARBA" id="ARBA00022723"/>
    </source>
</evidence>
<dbReference type="Proteomes" id="UP001068021">
    <property type="component" value="Unassembled WGS sequence"/>
</dbReference>
<dbReference type="InterPro" id="IPR027417">
    <property type="entry name" value="P-loop_NTPase"/>
</dbReference>
<dbReference type="GO" id="GO:0051536">
    <property type="term" value="F:iron-sulfur cluster binding"/>
    <property type="evidence" value="ECO:0007669"/>
    <property type="project" value="UniProtKB-KW"/>
</dbReference>
<dbReference type="InterPro" id="IPR014001">
    <property type="entry name" value="Helicase_ATP-bd"/>
</dbReference>
<organism evidence="11 13">
    <name type="scientific">Methanobacterium veterum</name>
    <dbReference type="NCBI Taxonomy" id="408577"/>
    <lineage>
        <taxon>Archaea</taxon>
        <taxon>Methanobacteriati</taxon>
        <taxon>Methanobacteriota</taxon>
        <taxon>Methanomada group</taxon>
        <taxon>Methanobacteria</taxon>
        <taxon>Methanobacteriales</taxon>
        <taxon>Methanobacteriaceae</taxon>
        <taxon>Methanobacterium</taxon>
    </lineage>
</organism>
<evidence type="ECO:0000256" key="4">
    <source>
        <dbReference type="ARBA" id="ARBA00022806"/>
    </source>
</evidence>
<keyword evidence="4 11" id="KW-0347">Helicase</keyword>
<evidence type="ECO:0000256" key="6">
    <source>
        <dbReference type="ARBA" id="ARBA00023004"/>
    </source>
</evidence>
<dbReference type="Proteomes" id="UP001074446">
    <property type="component" value="Unassembled WGS sequence"/>
</dbReference>
<evidence type="ECO:0000256" key="9">
    <source>
        <dbReference type="ARBA" id="ARBA00023235"/>
    </source>
</evidence>
<dbReference type="SUPFAM" id="SSF52540">
    <property type="entry name" value="P-loop containing nucleoside triphosphate hydrolases"/>
    <property type="match status" value="1"/>
</dbReference>
<evidence type="ECO:0000256" key="2">
    <source>
        <dbReference type="ARBA" id="ARBA00022741"/>
    </source>
</evidence>
<evidence type="ECO:0000256" key="3">
    <source>
        <dbReference type="ARBA" id="ARBA00022801"/>
    </source>
</evidence>
<dbReference type="Pfam" id="PF06733">
    <property type="entry name" value="DEAD_2"/>
    <property type="match status" value="1"/>
</dbReference>
<keyword evidence="5" id="KW-0067">ATP-binding</keyword>
<feature type="domain" description="Helicase ATP-binding" evidence="10">
    <location>
        <begin position="50"/>
        <end position="292"/>
    </location>
</feature>
<dbReference type="Gene3D" id="3.40.50.300">
    <property type="entry name" value="P-loop containing nucleotide triphosphate hydrolases"/>
    <property type="match status" value="2"/>
</dbReference>
<dbReference type="SMART" id="SM00491">
    <property type="entry name" value="HELICc2"/>
    <property type="match status" value="1"/>
</dbReference>
<dbReference type="RefSeq" id="WP_048081563.1">
    <property type="nucleotide sequence ID" value="NZ_JAPVER010000020.1"/>
</dbReference>
<evidence type="ECO:0000259" key="10">
    <source>
        <dbReference type="PROSITE" id="PS51193"/>
    </source>
</evidence>
<dbReference type="EMBL" id="JAPVES010000030">
    <property type="protein sequence ID" value="MCZ3373320.1"/>
    <property type="molecule type" value="Genomic_DNA"/>
</dbReference>
<dbReference type="SMART" id="SM00487">
    <property type="entry name" value="DEXDc"/>
    <property type="match status" value="1"/>
</dbReference>
<dbReference type="Pfam" id="PF13307">
    <property type="entry name" value="Helicase_C_2"/>
    <property type="match status" value="1"/>
</dbReference>
<accession>A0A9E4ZWF5</accession>
<evidence type="ECO:0000313" key="11">
    <source>
        <dbReference type="EMBL" id="MCZ3365567.1"/>
    </source>
</evidence>